<feature type="chain" id="PRO_5004214824" evidence="1">
    <location>
        <begin position="25"/>
        <end position="140"/>
    </location>
</feature>
<dbReference type="Proteomes" id="UP000000238">
    <property type="component" value="Chromosome"/>
</dbReference>
<dbReference type="EMBL" id="CP000155">
    <property type="protein sequence ID" value="ABC33642.1"/>
    <property type="molecule type" value="Genomic_DNA"/>
</dbReference>
<sequence>MFFCFKSKCLSLLLRLWIIPAAMLETRVAAGFAAGQYAPVRKIENAAVVKAEWRCAPIDAQGPRYGTTGDGVFIVNLAVADEFASLQYVVQIRLIYRLTPESIQVGDFRLQAQVGENQTTVWMGYARVGDAGRQSESQSR</sequence>
<evidence type="ECO:0000313" key="3">
    <source>
        <dbReference type="Proteomes" id="UP000000238"/>
    </source>
</evidence>
<dbReference type="AlphaFoldDB" id="Q2S6T2"/>
<keyword evidence="3" id="KW-1185">Reference proteome</keyword>
<accession>Q2S6T2</accession>
<protein>
    <submittedName>
        <fullName evidence="2">Uncharacterized protein</fullName>
    </submittedName>
</protein>
<keyword evidence="1" id="KW-0732">Signal</keyword>
<dbReference type="KEGG" id="hch:HCH_07026"/>
<name>Q2S6T2_HAHCH</name>
<evidence type="ECO:0000256" key="1">
    <source>
        <dbReference type="SAM" id="SignalP"/>
    </source>
</evidence>
<organism evidence="2 3">
    <name type="scientific">Hahella chejuensis (strain KCTC 2396)</name>
    <dbReference type="NCBI Taxonomy" id="349521"/>
    <lineage>
        <taxon>Bacteria</taxon>
        <taxon>Pseudomonadati</taxon>
        <taxon>Pseudomonadota</taxon>
        <taxon>Gammaproteobacteria</taxon>
        <taxon>Oceanospirillales</taxon>
        <taxon>Hahellaceae</taxon>
        <taxon>Hahella</taxon>
    </lineage>
</organism>
<feature type="signal peptide" evidence="1">
    <location>
        <begin position="1"/>
        <end position="24"/>
    </location>
</feature>
<gene>
    <name evidence="2" type="ordered locus">HCH_07026</name>
</gene>
<reference evidence="2 3" key="1">
    <citation type="journal article" date="2005" name="Nucleic Acids Res.">
        <title>Genomic blueprint of Hahella chejuensis, a marine microbe producing an algicidal agent.</title>
        <authorList>
            <person name="Jeong H."/>
            <person name="Yim J.H."/>
            <person name="Lee C."/>
            <person name="Choi S.-H."/>
            <person name="Park Y.K."/>
            <person name="Yoon S.H."/>
            <person name="Hur C.-G."/>
            <person name="Kang H.-Y."/>
            <person name="Kim D."/>
            <person name="Lee H.H."/>
            <person name="Park K.H."/>
            <person name="Park S.-H."/>
            <person name="Park H.-S."/>
            <person name="Lee H.K."/>
            <person name="Oh T.K."/>
            <person name="Kim J.F."/>
        </authorList>
    </citation>
    <scope>NUCLEOTIDE SEQUENCE [LARGE SCALE GENOMIC DNA]</scope>
    <source>
        <strain evidence="2 3">KCTC 2396</strain>
    </source>
</reference>
<evidence type="ECO:0000313" key="2">
    <source>
        <dbReference type="EMBL" id="ABC33642.1"/>
    </source>
</evidence>
<proteinExistence type="predicted"/>
<dbReference type="HOGENOM" id="CLU_1832362_0_0_6"/>